<feature type="region of interest" description="Disordered" evidence="2">
    <location>
        <begin position="483"/>
        <end position="504"/>
    </location>
</feature>
<gene>
    <name evidence="4" type="ORF">LY89DRAFT_783619</name>
</gene>
<dbReference type="SUPFAM" id="SSF48452">
    <property type="entry name" value="TPR-like"/>
    <property type="match status" value="1"/>
</dbReference>
<evidence type="ECO:0000313" key="5">
    <source>
        <dbReference type="Proteomes" id="UP000070700"/>
    </source>
</evidence>
<dbReference type="RefSeq" id="XP_018069838.1">
    <property type="nucleotide sequence ID" value="XM_018222700.1"/>
</dbReference>
<dbReference type="InterPro" id="IPR027417">
    <property type="entry name" value="P-loop_NTPase"/>
</dbReference>
<dbReference type="Gene3D" id="1.25.40.10">
    <property type="entry name" value="Tetratricopeptide repeat domain"/>
    <property type="match status" value="1"/>
</dbReference>
<dbReference type="InterPro" id="IPR058925">
    <property type="entry name" value="zf-C2H2_AcuF"/>
</dbReference>
<feature type="compositionally biased region" description="Basic residues" evidence="2">
    <location>
        <begin position="11"/>
        <end position="20"/>
    </location>
</feature>
<proteinExistence type="predicted"/>
<name>A0A194X5M7_MOLSC</name>
<feature type="domain" description="C2H2-type" evidence="3">
    <location>
        <begin position="405"/>
        <end position="426"/>
    </location>
</feature>
<reference evidence="4 5" key="1">
    <citation type="submission" date="2015-10" db="EMBL/GenBank/DDBJ databases">
        <title>Full genome of DAOMC 229536 Phialocephala scopiformis, a fungal endophyte of spruce producing the potent anti-insectan compound rugulosin.</title>
        <authorList>
            <consortium name="DOE Joint Genome Institute"/>
            <person name="Walker A.K."/>
            <person name="Frasz S.L."/>
            <person name="Seifert K.A."/>
            <person name="Miller J.D."/>
            <person name="Mondo S.J."/>
            <person name="Labutti K."/>
            <person name="Lipzen A."/>
            <person name="Dockter R."/>
            <person name="Kennedy M."/>
            <person name="Grigoriev I.V."/>
            <person name="Spatafora J.W."/>
        </authorList>
    </citation>
    <scope>NUCLEOTIDE SEQUENCE [LARGE SCALE GENOMIC DNA]</scope>
    <source>
        <strain evidence="4 5">CBS 120377</strain>
    </source>
</reference>
<dbReference type="Pfam" id="PF26082">
    <property type="entry name" value="zf-C2H2_AcuF"/>
    <property type="match status" value="1"/>
</dbReference>
<dbReference type="GeneID" id="28832426"/>
<dbReference type="Proteomes" id="UP000070700">
    <property type="component" value="Unassembled WGS sequence"/>
</dbReference>
<dbReference type="KEGG" id="psco:LY89DRAFT_783619"/>
<keyword evidence="5" id="KW-1185">Reference proteome</keyword>
<feature type="region of interest" description="Disordered" evidence="2">
    <location>
        <begin position="1"/>
        <end position="22"/>
    </location>
</feature>
<dbReference type="PANTHER" id="PTHR35391:SF7">
    <property type="entry name" value="C2H2-TYPE DOMAIN-CONTAINING PROTEIN"/>
    <property type="match status" value="1"/>
</dbReference>
<dbReference type="SUPFAM" id="SSF52540">
    <property type="entry name" value="P-loop containing nucleoside triphosphate hydrolases"/>
    <property type="match status" value="1"/>
</dbReference>
<dbReference type="OrthoDB" id="6161812at2759"/>
<dbReference type="PROSITE" id="PS00028">
    <property type="entry name" value="ZINC_FINGER_C2H2_1"/>
    <property type="match status" value="1"/>
</dbReference>
<accession>A0A194X5M7</accession>
<feature type="repeat" description="TPR" evidence="1">
    <location>
        <begin position="1258"/>
        <end position="1291"/>
    </location>
</feature>
<dbReference type="GO" id="GO:0043531">
    <property type="term" value="F:ADP binding"/>
    <property type="evidence" value="ECO:0007669"/>
    <property type="project" value="InterPro"/>
</dbReference>
<evidence type="ECO:0000256" key="1">
    <source>
        <dbReference type="PROSITE-ProRule" id="PRU00339"/>
    </source>
</evidence>
<dbReference type="Gene3D" id="3.40.50.300">
    <property type="entry name" value="P-loop containing nucleotide triphosphate hydrolases"/>
    <property type="match status" value="1"/>
</dbReference>
<feature type="region of interest" description="Disordered" evidence="2">
    <location>
        <begin position="530"/>
        <end position="567"/>
    </location>
</feature>
<dbReference type="InterPro" id="IPR011990">
    <property type="entry name" value="TPR-like_helical_dom_sf"/>
</dbReference>
<dbReference type="PANTHER" id="PTHR35391">
    <property type="entry name" value="C2H2-TYPE DOMAIN-CONTAINING PROTEIN-RELATED"/>
    <property type="match status" value="1"/>
</dbReference>
<dbReference type="InParanoid" id="A0A194X5M7"/>
<keyword evidence="1" id="KW-0802">TPR repeat</keyword>
<evidence type="ECO:0000313" key="4">
    <source>
        <dbReference type="EMBL" id="KUJ15483.1"/>
    </source>
</evidence>
<feature type="region of interest" description="Disordered" evidence="2">
    <location>
        <begin position="262"/>
        <end position="292"/>
    </location>
</feature>
<dbReference type="InterPro" id="IPR019734">
    <property type="entry name" value="TPR_rpt"/>
</dbReference>
<dbReference type="Pfam" id="PF25000">
    <property type="entry name" value="DUF7779"/>
    <property type="match status" value="1"/>
</dbReference>
<protein>
    <recommendedName>
        <fullName evidence="3">C2H2-type domain-containing protein</fullName>
    </recommendedName>
</protein>
<evidence type="ECO:0000256" key="2">
    <source>
        <dbReference type="SAM" id="MobiDB-lite"/>
    </source>
</evidence>
<dbReference type="PROSITE" id="PS50005">
    <property type="entry name" value="TPR"/>
    <property type="match status" value="1"/>
</dbReference>
<feature type="compositionally biased region" description="Acidic residues" evidence="2">
    <location>
        <begin position="487"/>
        <end position="496"/>
    </location>
</feature>
<evidence type="ECO:0000259" key="3">
    <source>
        <dbReference type="PROSITE" id="PS00028"/>
    </source>
</evidence>
<dbReference type="InterPro" id="IPR002182">
    <property type="entry name" value="NB-ARC"/>
</dbReference>
<sequence>MAEPNSMYRALRPKQHHHRPQTNPIAAIFETCRDAFERLCIVARRNSSPAISTSIDGQYGQFLTWGKDSGASTRSLDRALRKTTNLSSIVMEVLRGLYSTLVRGMEKVQETAAVLEEDAEAMMIGSFDASDPGLMLDSQMQENPRISMLIENIEGLLVCLMRVVPNVCDPFPLDEYTVDANPNDAVPDIDIATDMFPAATKVLITRLGCANWRRRKYLKSLQEKRQPGISYSGFNSTSAPRRIKKSQLREVAVDAFNFQKPVLRKDSPPSRPPLRTIPSYLGSSTTTPSVDGESVFSRPGIGHESVTTMSEAEFVVKPMTTMTVPKPPVSWEKGGLFICPYCHDEVEIPNAITTEVDWEGHVFEDLEPYMCTFDKCLRPEKTYGERDEWFRHELESHRILKVWVCQSCNEEFDSACACEFHLQDKHSSICGPEEMAMMVSLFEKYSQKGLKADVCPLCAVKLGAEALKVHVAGHLEQLALTSINSEESSEGDDSDEWGSQKFDDNVSEGRTKLEILNDFVEEQLGYVLPEKKGPADTGVEQTNLDFVGDSDDDSGDESLFGPSNKKGGDEGAVWKVANYLSGHTSKQRREIGNSMRRSGSGKLSGTEPYIQGSSDAPSSTGALLPLRTSARPRDDDFVGRETDLANMYKILSVPGRICTISGTGGIGKTATAGEFTYRYESSYAYVFWTQSETRVGCEDTFSMIALALGLEADDRDQKQLIESSREFLQTCDKRWLLVFDNVDSWEAVEEFIPINMIRTQGSVLVTTRLPDLAPIPIPTNYFHINLKEMTMEESRSLLIQGMQSDLKFERTRFHPEWKVAGEIASLAGLPLAISHIAGYVKASKCSLAEFLELWNEWRRNNFSTRPPEASSNMALETIWNIGLSDLGSDALKLLKIMAFLDSDGIQRELLMNDHTTPALAFLRTNNAFRCRKMVTDLMDRRLIGVKVQDHSQVFSIHRLLQHRLLQDLDDNPQEREMIFNMAFELIRERLPRPSIDSSDSMKWNVFKEYVPHVLTIQKIFDEGLPSIQPFVGLAELFRDGGVHLWQRGLIYDALRLLNSAEAILNRLDCDEDKLRIDIHIATTLLIQYFGISHRMESRDRHSKILEIRQKQLADAIPGTATRDDEVTLCNSQADFGNALLQFNRYEEAEIIYQNCKDKYKEWGSEDELAFEYAKFNHHLAFCRMYCHDFDNAIRLSEKAVELVSRQTGQVQLILRYKFDLASIILQHGDAKKSLEMQEQILQARLSLQGTGKTTYFTLQSYYAVGALYAHLGRLDEAESYMRTALSRAQERADKGFWPDAAVARTDFHLSKILIQNGKDGVEAEALATKARSVLSRLLPFDPLDGVAEEDELALFDHLQPVFGGRFVGTSLLKYLR</sequence>
<dbReference type="InterPro" id="IPR056681">
    <property type="entry name" value="DUF7779"/>
</dbReference>
<dbReference type="PRINTS" id="PR00364">
    <property type="entry name" value="DISEASERSIST"/>
</dbReference>
<feature type="region of interest" description="Disordered" evidence="2">
    <location>
        <begin position="585"/>
        <end position="628"/>
    </location>
</feature>
<feature type="compositionally biased region" description="Polar residues" evidence="2">
    <location>
        <begin position="611"/>
        <end position="621"/>
    </location>
</feature>
<dbReference type="EMBL" id="KQ947418">
    <property type="protein sequence ID" value="KUJ15483.1"/>
    <property type="molecule type" value="Genomic_DNA"/>
</dbReference>
<dbReference type="Pfam" id="PF00931">
    <property type="entry name" value="NB-ARC"/>
    <property type="match status" value="1"/>
</dbReference>
<organism evidence="4 5">
    <name type="scientific">Mollisia scopiformis</name>
    <name type="common">Conifer needle endophyte fungus</name>
    <name type="synonym">Phialocephala scopiformis</name>
    <dbReference type="NCBI Taxonomy" id="149040"/>
    <lineage>
        <taxon>Eukaryota</taxon>
        <taxon>Fungi</taxon>
        <taxon>Dikarya</taxon>
        <taxon>Ascomycota</taxon>
        <taxon>Pezizomycotina</taxon>
        <taxon>Leotiomycetes</taxon>
        <taxon>Helotiales</taxon>
        <taxon>Mollisiaceae</taxon>
        <taxon>Mollisia</taxon>
    </lineage>
</organism>
<dbReference type="InterPro" id="IPR013087">
    <property type="entry name" value="Znf_C2H2_type"/>
</dbReference>